<dbReference type="GO" id="GO:0070762">
    <property type="term" value="C:nuclear pore transmembrane ring"/>
    <property type="evidence" value="ECO:0007669"/>
    <property type="project" value="TreeGrafter"/>
</dbReference>
<evidence type="ECO:0000313" key="2">
    <source>
        <dbReference type="EMBL" id="RPB26987.1"/>
    </source>
</evidence>
<feature type="region of interest" description="Disordered" evidence="1">
    <location>
        <begin position="151"/>
        <end position="225"/>
    </location>
</feature>
<protein>
    <recommendedName>
        <fullName evidence="4">Nuclear pore complex component</fullName>
    </recommendedName>
</protein>
<dbReference type="Proteomes" id="UP000267821">
    <property type="component" value="Unassembled WGS sequence"/>
</dbReference>
<proteinExistence type="predicted"/>
<sequence>MSTTSTPRAPATRNTSMTKAGTPTGSWRHPAMDTIVQRQSKQKGLADIHSSRLAKNSGAFVATFVFTWLLHTWLLRRNPAYGNQPERHPVWDDIMCLGGYILNTLRIVLLYNMGESTYRLLRPEPDFSDLPLNPMQRQLLGLAPNVDSHATAGGYITPPRYPRSPPSSPSSTFGGSPGPSSNGISSSSAALSTTTTSSSSPRHTFSSATDGPMTPSPLRSTTRGGTMAQSLGFSVWSDTTVSPQNSIFNTPSPKNRTGQGLGLGYGNASGAVGPSGVPMGNRWVYEKMGRRGEGLRWTPGRNSVFSPVKGQVN</sequence>
<dbReference type="GO" id="GO:0030474">
    <property type="term" value="P:spindle pole body duplication"/>
    <property type="evidence" value="ECO:0007669"/>
    <property type="project" value="TreeGrafter"/>
</dbReference>
<dbReference type="InParanoid" id="A0A3N4LVT0"/>
<name>A0A3N4LVT0_9PEZI</name>
<dbReference type="PANTHER" id="PTHR28003:SF1">
    <property type="entry name" value="NUCLEOPORIN POM34"/>
    <property type="match status" value="1"/>
</dbReference>
<reference evidence="2 3" key="1">
    <citation type="journal article" date="2018" name="Nat. Ecol. Evol.">
        <title>Pezizomycetes genomes reveal the molecular basis of ectomycorrhizal truffle lifestyle.</title>
        <authorList>
            <person name="Murat C."/>
            <person name="Payen T."/>
            <person name="Noel B."/>
            <person name="Kuo A."/>
            <person name="Morin E."/>
            <person name="Chen J."/>
            <person name="Kohler A."/>
            <person name="Krizsan K."/>
            <person name="Balestrini R."/>
            <person name="Da Silva C."/>
            <person name="Montanini B."/>
            <person name="Hainaut M."/>
            <person name="Levati E."/>
            <person name="Barry K.W."/>
            <person name="Belfiori B."/>
            <person name="Cichocki N."/>
            <person name="Clum A."/>
            <person name="Dockter R.B."/>
            <person name="Fauchery L."/>
            <person name="Guy J."/>
            <person name="Iotti M."/>
            <person name="Le Tacon F."/>
            <person name="Lindquist E.A."/>
            <person name="Lipzen A."/>
            <person name="Malagnac F."/>
            <person name="Mello A."/>
            <person name="Molinier V."/>
            <person name="Miyauchi S."/>
            <person name="Poulain J."/>
            <person name="Riccioni C."/>
            <person name="Rubini A."/>
            <person name="Sitrit Y."/>
            <person name="Splivallo R."/>
            <person name="Traeger S."/>
            <person name="Wang M."/>
            <person name="Zifcakova L."/>
            <person name="Wipf D."/>
            <person name="Zambonelli A."/>
            <person name="Paolocci F."/>
            <person name="Nowrousian M."/>
            <person name="Ottonello S."/>
            <person name="Baldrian P."/>
            <person name="Spatafora J.W."/>
            <person name="Henrissat B."/>
            <person name="Nagy L.G."/>
            <person name="Aury J.M."/>
            <person name="Wincker P."/>
            <person name="Grigoriev I.V."/>
            <person name="Bonfante P."/>
            <person name="Martin F.M."/>
        </authorList>
    </citation>
    <scope>NUCLEOTIDE SEQUENCE [LARGE SCALE GENOMIC DNA]</scope>
    <source>
        <strain evidence="2 3">ATCC MYA-4762</strain>
    </source>
</reference>
<keyword evidence="3" id="KW-1185">Reference proteome</keyword>
<feature type="compositionally biased region" description="Pro residues" evidence="1">
    <location>
        <begin position="159"/>
        <end position="168"/>
    </location>
</feature>
<gene>
    <name evidence="2" type="ORF">L211DRAFT_600189</name>
</gene>
<dbReference type="InterPro" id="IPR012578">
    <property type="entry name" value="Nucl_pore_cmplx"/>
</dbReference>
<evidence type="ECO:0008006" key="4">
    <source>
        <dbReference type="Google" id="ProtNLM"/>
    </source>
</evidence>
<feature type="region of interest" description="Disordered" evidence="1">
    <location>
        <begin position="1"/>
        <end position="30"/>
    </location>
</feature>
<accession>A0A3N4LVT0</accession>
<dbReference type="GO" id="GO:0006606">
    <property type="term" value="P:protein import into nucleus"/>
    <property type="evidence" value="ECO:0007669"/>
    <property type="project" value="TreeGrafter"/>
</dbReference>
<dbReference type="PANTHER" id="PTHR28003">
    <property type="entry name" value="NUCLEOPORIN POM34"/>
    <property type="match status" value="1"/>
</dbReference>
<dbReference type="GO" id="GO:0005640">
    <property type="term" value="C:nuclear outer membrane"/>
    <property type="evidence" value="ECO:0007669"/>
    <property type="project" value="TreeGrafter"/>
</dbReference>
<feature type="compositionally biased region" description="Polar residues" evidence="1">
    <location>
        <begin position="1"/>
        <end position="25"/>
    </location>
</feature>
<evidence type="ECO:0000313" key="3">
    <source>
        <dbReference type="Proteomes" id="UP000267821"/>
    </source>
</evidence>
<dbReference type="EMBL" id="ML121532">
    <property type="protein sequence ID" value="RPB26987.1"/>
    <property type="molecule type" value="Genomic_DNA"/>
</dbReference>
<dbReference type="STRING" id="1051890.A0A3N4LVT0"/>
<feature type="compositionally biased region" description="Low complexity" evidence="1">
    <location>
        <begin position="169"/>
        <end position="209"/>
    </location>
</feature>
<dbReference type="Pfam" id="PF08058">
    <property type="entry name" value="NPCC"/>
    <property type="match status" value="1"/>
</dbReference>
<dbReference type="AlphaFoldDB" id="A0A3N4LVT0"/>
<evidence type="ECO:0000256" key="1">
    <source>
        <dbReference type="SAM" id="MobiDB-lite"/>
    </source>
</evidence>
<dbReference type="OrthoDB" id="429932at2759"/>
<organism evidence="2 3">
    <name type="scientific">Terfezia boudieri ATCC MYA-4762</name>
    <dbReference type="NCBI Taxonomy" id="1051890"/>
    <lineage>
        <taxon>Eukaryota</taxon>
        <taxon>Fungi</taxon>
        <taxon>Dikarya</taxon>
        <taxon>Ascomycota</taxon>
        <taxon>Pezizomycotina</taxon>
        <taxon>Pezizomycetes</taxon>
        <taxon>Pezizales</taxon>
        <taxon>Pezizaceae</taxon>
        <taxon>Terfezia</taxon>
    </lineage>
</organism>